<sequence length="249" mass="26884">MSTNNRGSKAEYATISKDGKSVWEPGLPASIVSRRVHKPVKAQQSDEAQVNCDLKAILKLGASARADWLDKAVKAIPKGRAKLQDVFNVVTNPKFVSGVSDKVGRRMMQAVKDSMDTFSDKQVITLMKCKLAELYQDLAAGADDEDDDEEEEEAPPSPRPPRSRSRSRRRHSSSLESARGSSPKSGAREAAGAISSTAGARSSTSRADAQSAAPGWESRSTPVAPASTDLSSQEKVRVDLAFQDKLRKQ</sequence>
<comment type="caution">
    <text evidence="2">The sequence shown here is derived from an EMBL/GenBank/DDBJ whole genome shotgun (WGS) entry which is preliminary data.</text>
</comment>
<feature type="non-terminal residue" evidence="2">
    <location>
        <position position="249"/>
    </location>
</feature>
<evidence type="ECO:0000313" key="2">
    <source>
        <dbReference type="EMBL" id="CAE8722902.1"/>
    </source>
</evidence>
<feature type="region of interest" description="Disordered" evidence="1">
    <location>
        <begin position="141"/>
        <end position="234"/>
    </location>
</feature>
<feature type="compositionally biased region" description="Basic residues" evidence="1">
    <location>
        <begin position="161"/>
        <end position="172"/>
    </location>
</feature>
<protein>
    <submittedName>
        <fullName evidence="2">Uncharacterized protein</fullName>
    </submittedName>
</protein>
<organism evidence="2 3">
    <name type="scientific">Polarella glacialis</name>
    <name type="common">Dinoflagellate</name>
    <dbReference type="NCBI Taxonomy" id="89957"/>
    <lineage>
        <taxon>Eukaryota</taxon>
        <taxon>Sar</taxon>
        <taxon>Alveolata</taxon>
        <taxon>Dinophyceae</taxon>
        <taxon>Suessiales</taxon>
        <taxon>Suessiaceae</taxon>
        <taxon>Polarella</taxon>
    </lineage>
</organism>
<feature type="non-terminal residue" evidence="2">
    <location>
        <position position="1"/>
    </location>
</feature>
<dbReference type="EMBL" id="CAJNNW010034494">
    <property type="protein sequence ID" value="CAE8722902.1"/>
    <property type="molecule type" value="Genomic_DNA"/>
</dbReference>
<dbReference type="Proteomes" id="UP000626109">
    <property type="component" value="Unassembled WGS sequence"/>
</dbReference>
<reference evidence="2" key="1">
    <citation type="submission" date="2021-02" db="EMBL/GenBank/DDBJ databases">
        <authorList>
            <person name="Dougan E. K."/>
            <person name="Rhodes N."/>
            <person name="Thang M."/>
            <person name="Chan C."/>
        </authorList>
    </citation>
    <scope>NUCLEOTIDE SEQUENCE</scope>
</reference>
<proteinExistence type="predicted"/>
<name>A0A813LH83_POLGL</name>
<feature type="compositionally biased region" description="Low complexity" evidence="1">
    <location>
        <begin position="190"/>
        <end position="209"/>
    </location>
</feature>
<evidence type="ECO:0000313" key="3">
    <source>
        <dbReference type="Proteomes" id="UP000626109"/>
    </source>
</evidence>
<evidence type="ECO:0000256" key="1">
    <source>
        <dbReference type="SAM" id="MobiDB-lite"/>
    </source>
</evidence>
<feature type="compositionally biased region" description="Acidic residues" evidence="1">
    <location>
        <begin position="142"/>
        <end position="154"/>
    </location>
</feature>
<accession>A0A813LH83</accession>
<dbReference type="AlphaFoldDB" id="A0A813LH83"/>
<gene>
    <name evidence="2" type="ORF">PGLA2088_LOCUS42821</name>
</gene>